<proteinExistence type="predicted"/>
<accession>A0A6C0E1P2</accession>
<dbReference type="AlphaFoldDB" id="A0A6C0E1P2"/>
<reference evidence="1" key="1">
    <citation type="journal article" date="2020" name="Nature">
        <title>Giant virus diversity and host interactions through global metagenomics.</title>
        <authorList>
            <person name="Schulz F."/>
            <person name="Roux S."/>
            <person name="Paez-Espino D."/>
            <person name="Jungbluth S."/>
            <person name="Walsh D.A."/>
            <person name="Denef V.J."/>
            <person name="McMahon K.D."/>
            <person name="Konstantinidis K.T."/>
            <person name="Eloe-Fadrosh E.A."/>
            <person name="Kyrpides N.C."/>
            <person name="Woyke T."/>
        </authorList>
    </citation>
    <scope>NUCLEOTIDE SEQUENCE</scope>
    <source>
        <strain evidence="1">GVMAG-M-3300023179-111</strain>
    </source>
</reference>
<evidence type="ECO:0000313" key="1">
    <source>
        <dbReference type="EMBL" id="QHT22453.1"/>
    </source>
</evidence>
<organism evidence="1">
    <name type="scientific">viral metagenome</name>
    <dbReference type="NCBI Taxonomy" id="1070528"/>
    <lineage>
        <taxon>unclassified sequences</taxon>
        <taxon>metagenomes</taxon>
        <taxon>organismal metagenomes</taxon>
    </lineage>
</organism>
<dbReference type="EMBL" id="MN739710">
    <property type="protein sequence ID" value="QHT22453.1"/>
    <property type="molecule type" value="Genomic_DNA"/>
</dbReference>
<protein>
    <submittedName>
        <fullName evidence="1">Uncharacterized protein</fullName>
    </submittedName>
</protein>
<sequence length="136" mass="16015">MDDILIDIADFVNDDKISVDEQNAIRELYNSIYSKQIDSSNIVSYVVLLMKIINSHKNIENIDKKKFVIFVLNKFVEFNITDENEAYIIKMFINNILPNMIDTMISIDNKEIIIKTENYVFTLCQRLRKMFCCIQS</sequence>
<name>A0A6C0E1P2_9ZZZZ</name>